<reference evidence="2" key="1">
    <citation type="submission" date="2023-06" db="EMBL/GenBank/DDBJ databases">
        <title>Genome sequence of Nocardioides sp. SOB44.</title>
        <authorList>
            <person name="Zhang G."/>
        </authorList>
    </citation>
    <scope>NUCLEOTIDE SEQUENCE</scope>
    <source>
        <strain evidence="2">SOB44</strain>
    </source>
</reference>
<protein>
    <submittedName>
        <fullName evidence="2">Uncharacterized protein</fullName>
    </submittedName>
</protein>
<dbReference type="EMBL" id="JAULSC010000011">
    <property type="protein sequence ID" value="MDO3396507.1"/>
    <property type="molecule type" value="Genomic_DNA"/>
</dbReference>
<evidence type="ECO:0000256" key="1">
    <source>
        <dbReference type="SAM" id="MobiDB-lite"/>
    </source>
</evidence>
<feature type="compositionally biased region" description="Acidic residues" evidence="1">
    <location>
        <begin position="52"/>
        <end position="64"/>
    </location>
</feature>
<dbReference type="RefSeq" id="WP_302708565.1">
    <property type="nucleotide sequence ID" value="NZ_JAULSC010000011.1"/>
</dbReference>
<evidence type="ECO:0000313" key="2">
    <source>
        <dbReference type="EMBL" id="MDO3396507.1"/>
    </source>
</evidence>
<organism evidence="2 3">
    <name type="scientific">Nocardioides cremeus</name>
    <dbReference type="NCBI Taxonomy" id="3058044"/>
    <lineage>
        <taxon>Bacteria</taxon>
        <taxon>Bacillati</taxon>
        <taxon>Actinomycetota</taxon>
        <taxon>Actinomycetes</taxon>
        <taxon>Propionibacteriales</taxon>
        <taxon>Nocardioidaceae</taxon>
        <taxon>Nocardioides</taxon>
    </lineage>
</organism>
<proteinExistence type="predicted"/>
<feature type="region of interest" description="Disordered" evidence="1">
    <location>
        <begin position="32"/>
        <end position="64"/>
    </location>
</feature>
<sequence length="64" mass="7179">MFELVLTIVVLLAVAAAILLFERPRAKQIERDLHEQAADRRDAAAATPDPEQSPETEDRPDDPR</sequence>
<evidence type="ECO:0000313" key="3">
    <source>
        <dbReference type="Proteomes" id="UP001168363"/>
    </source>
</evidence>
<gene>
    <name evidence="2" type="ORF">QWJ41_12310</name>
</gene>
<name>A0ABT8TRC0_9ACTN</name>
<feature type="compositionally biased region" description="Basic and acidic residues" evidence="1">
    <location>
        <begin position="32"/>
        <end position="43"/>
    </location>
</feature>
<keyword evidence="3" id="KW-1185">Reference proteome</keyword>
<dbReference type="Proteomes" id="UP001168363">
    <property type="component" value="Unassembled WGS sequence"/>
</dbReference>
<accession>A0ABT8TRC0</accession>
<comment type="caution">
    <text evidence="2">The sequence shown here is derived from an EMBL/GenBank/DDBJ whole genome shotgun (WGS) entry which is preliminary data.</text>
</comment>